<evidence type="ECO:0000313" key="3">
    <source>
        <dbReference type="EMBL" id="QPM90452.1"/>
    </source>
</evidence>
<dbReference type="Gene3D" id="1.50.10.10">
    <property type="match status" value="1"/>
</dbReference>
<gene>
    <name evidence="3" type="primary">yihS_2</name>
    <name evidence="3" type="ORF">PSAL_016910</name>
</gene>
<proteinExistence type="inferred from homology"/>
<dbReference type="PANTHER" id="PTHR15108">
    <property type="entry name" value="N-ACYLGLUCOSAMINE-2-EPIMERASE"/>
    <property type="match status" value="1"/>
</dbReference>
<keyword evidence="2 3" id="KW-0413">Isomerase</keyword>
<evidence type="ECO:0000256" key="1">
    <source>
        <dbReference type="ARBA" id="ARBA00008558"/>
    </source>
</evidence>
<dbReference type="EMBL" id="CP060436">
    <property type="protein sequence ID" value="QPM90452.1"/>
    <property type="molecule type" value="Genomic_DNA"/>
</dbReference>
<dbReference type="OrthoDB" id="9806359at2"/>
<dbReference type="InterPro" id="IPR010819">
    <property type="entry name" value="AGE/CE"/>
</dbReference>
<dbReference type="InterPro" id="IPR008928">
    <property type="entry name" value="6-hairpin_glycosidase_sf"/>
</dbReference>
<name>A0A418SHD0_9RHOB</name>
<dbReference type="GO" id="GO:0061593">
    <property type="term" value="F:sulfoquinovose isomerase activity"/>
    <property type="evidence" value="ECO:0007669"/>
    <property type="project" value="UniProtKB-EC"/>
</dbReference>
<evidence type="ECO:0000256" key="2">
    <source>
        <dbReference type="ARBA" id="ARBA00023235"/>
    </source>
</evidence>
<dbReference type="InterPro" id="IPR012341">
    <property type="entry name" value="6hp_glycosidase-like_sf"/>
</dbReference>
<dbReference type="EC" id="5.3.1.31" evidence="3"/>
<dbReference type="GO" id="GO:0005975">
    <property type="term" value="P:carbohydrate metabolic process"/>
    <property type="evidence" value="ECO:0007669"/>
    <property type="project" value="InterPro"/>
</dbReference>
<dbReference type="KEGG" id="palw:PSAL_016910"/>
<dbReference type="Proteomes" id="UP000283786">
    <property type="component" value="Chromosome"/>
</dbReference>
<organism evidence="3 4">
    <name type="scientific">Pseudooceanicola algae</name>
    <dbReference type="NCBI Taxonomy" id="1537215"/>
    <lineage>
        <taxon>Bacteria</taxon>
        <taxon>Pseudomonadati</taxon>
        <taxon>Pseudomonadota</taxon>
        <taxon>Alphaproteobacteria</taxon>
        <taxon>Rhodobacterales</taxon>
        <taxon>Paracoccaceae</taxon>
        <taxon>Pseudooceanicola</taxon>
    </lineage>
</organism>
<sequence length="414" mass="46679">MTLSLPPLTGTTTPSGFWLDDPQHRSWLKQDAQRQLDFFRPSLGAEGWLEQLDTAGHPRPGVPQELHAVSRLVHSYALGKQFGDSGSEAIIDAGMQALWTRHRDPLHGGYLWAVDRGGITDDVKLAYGQVFVLLAAASAKQAGHPEADRLLADAWEVLDSRYWDDQAGLFRDEYARDWTPFSTYRGMNANMHAIEAMLTAYEATDQSFFLERAGRILEFFSARIAPAHGWRLPEHYTETWAVDSEYAGNPMFRPAGTTPGHSLELGRLLIQHWDLSGRQDDSAPVRARQLIEQALADAWRDDGGFVYTLDAAGRHAIRDRYWWPVSEGIGAMATLIKLERKPGDELWYRRLWDYAATRFVDAERGGWYPEIDESDQPCETQFQGKPDIYHSLQAALFPLVPRLSRIASGLAPQT</sequence>
<dbReference type="RefSeq" id="WP_119838984.1">
    <property type="nucleotide sequence ID" value="NZ_CP060436.1"/>
</dbReference>
<protein>
    <submittedName>
        <fullName evidence="3">Sulfoquinovose isomerase</fullName>
        <ecNumber evidence="3">5.3.1.31</ecNumber>
    </submittedName>
</protein>
<accession>A0A418SHD0</accession>
<dbReference type="SUPFAM" id="SSF48208">
    <property type="entry name" value="Six-hairpin glycosidases"/>
    <property type="match status" value="1"/>
</dbReference>
<evidence type="ECO:0000313" key="4">
    <source>
        <dbReference type="Proteomes" id="UP000283786"/>
    </source>
</evidence>
<keyword evidence="4" id="KW-1185">Reference proteome</keyword>
<comment type="similarity">
    <text evidence="1">Belongs to the N-acylglucosamine 2-epimerase family.</text>
</comment>
<reference evidence="3 4" key="1">
    <citation type="submission" date="2020-08" db="EMBL/GenBank/DDBJ databases">
        <title>Genome sequence of Rhodobacteraceae bacterium Lw-13e.</title>
        <authorList>
            <person name="Poehlein A."/>
            <person name="Wolter L."/>
            <person name="Daniel R."/>
            <person name="Brinkhoff T."/>
        </authorList>
    </citation>
    <scope>NUCLEOTIDE SEQUENCE [LARGE SCALE GENOMIC DNA]</scope>
    <source>
        <strain evidence="3 4">Lw-13e</strain>
    </source>
</reference>
<dbReference type="AlphaFoldDB" id="A0A418SHD0"/>
<dbReference type="Pfam" id="PF07221">
    <property type="entry name" value="GlcNAc_2-epim"/>
    <property type="match status" value="1"/>
</dbReference>